<evidence type="ECO:0000313" key="5">
    <source>
        <dbReference type="EMBL" id="SBS91414.1"/>
    </source>
</evidence>
<dbReference type="GO" id="GO:0006388">
    <property type="term" value="P:tRNA splicing, via endonucleolytic cleavage and ligation"/>
    <property type="evidence" value="ECO:0007669"/>
    <property type="project" value="InterPro"/>
</dbReference>
<dbReference type="OMA" id="YTHAVYA"/>
<feature type="domain" description="tRNA intron endonuclease catalytic" evidence="4">
    <location>
        <begin position="105"/>
        <end position="178"/>
    </location>
</feature>
<dbReference type="GO" id="GO:0005634">
    <property type="term" value="C:nucleus"/>
    <property type="evidence" value="ECO:0007669"/>
    <property type="project" value="UniProtKB-ARBA"/>
</dbReference>
<evidence type="ECO:0000259" key="4">
    <source>
        <dbReference type="Pfam" id="PF01974"/>
    </source>
</evidence>
<dbReference type="KEGG" id="pmal:PMUG01_14081200"/>
<reference evidence="6 8" key="3">
    <citation type="submission" date="2016-06" db="EMBL/GenBank/DDBJ databases">
        <authorList>
            <consortium name="Pathogen Informatics"/>
        </authorList>
    </citation>
    <scope>NUCLEOTIDE SEQUENCE [LARGE SCALE GENOMIC DNA]</scope>
</reference>
<dbReference type="Proteomes" id="UP000078597">
    <property type="component" value="Unassembled WGS sequence"/>
</dbReference>
<dbReference type="SUPFAM" id="SSF53032">
    <property type="entry name" value="tRNA-intron endonuclease catalytic domain-like"/>
    <property type="match status" value="1"/>
</dbReference>
<accession>A0A1A8WEP8</accession>
<dbReference type="GeneID" id="39872123"/>
<evidence type="ECO:0000256" key="3">
    <source>
        <dbReference type="ARBA" id="ARBA00034031"/>
    </source>
</evidence>
<dbReference type="OrthoDB" id="10249562at2759"/>
<dbReference type="GO" id="GO:0003676">
    <property type="term" value="F:nucleic acid binding"/>
    <property type="evidence" value="ECO:0007669"/>
    <property type="project" value="InterPro"/>
</dbReference>
<dbReference type="Pfam" id="PF01974">
    <property type="entry name" value="tRNA_int_endo"/>
    <property type="match status" value="1"/>
</dbReference>
<evidence type="ECO:0000256" key="1">
    <source>
        <dbReference type="ARBA" id="ARBA00008078"/>
    </source>
</evidence>
<evidence type="ECO:0000256" key="2">
    <source>
        <dbReference type="ARBA" id="ARBA00012573"/>
    </source>
</evidence>
<dbReference type="InterPro" id="IPR011856">
    <property type="entry name" value="tRNA_endonuc-like_dom_sf"/>
</dbReference>
<dbReference type="EC" id="4.6.1.16" evidence="2"/>
<dbReference type="InterPro" id="IPR036167">
    <property type="entry name" value="tRNA_intron_Endo_cat-like_sf"/>
</dbReference>
<evidence type="ECO:0000313" key="6">
    <source>
        <dbReference type="EMBL" id="SCP03751.1"/>
    </source>
</evidence>
<dbReference type="VEuPathDB" id="PlasmoDB:PmUG01_14081200"/>
<comment type="catalytic activity">
    <reaction evidence="3">
        <text>pretRNA = a 3'-half-tRNA molecule with a 5'-OH end + a 5'-half-tRNA molecule with a 2',3'-cyclic phosphate end + an intron with a 2',3'-cyclic phosphate and a 5'-hydroxyl terminus.</text>
        <dbReference type="EC" id="4.6.1.16"/>
    </reaction>
</comment>
<dbReference type="EMBL" id="FLQW01001764">
    <property type="protein sequence ID" value="SBS91414.1"/>
    <property type="molecule type" value="Genomic_DNA"/>
</dbReference>
<evidence type="ECO:0000313" key="8">
    <source>
        <dbReference type="Proteomes" id="UP000219813"/>
    </source>
</evidence>
<dbReference type="Gene3D" id="3.40.1350.10">
    <property type="match status" value="1"/>
</dbReference>
<proteinExistence type="inferred from homology"/>
<protein>
    <recommendedName>
        <fullName evidence="2">tRNA-intron lyase</fullName>
        <ecNumber evidence="2">4.6.1.16</ecNumber>
    </recommendedName>
</protein>
<dbReference type="AlphaFoldDB" id="A0A1A8WEP8"/>
<name>A0A1A8WEP8_PLAMA</name>
<dbReference type="RefSeq" id="XP_028864704.1">
    <property type="nucleotide sequence ID" value="XM_029008412.1"/>
</dbReference>
<reference evidence="7" key="2">
    <citation type="submission" date="2016-05" db="EMBL/GenBank/DDBJ databases">
        <authorList>
            <person name="Naeem Raeece"/>
        </authorList>
    </citation>
    <scope>NUCLEOTIDE SEQUENCE [LARGE SCALE GENOMIC DNA]</scope>
</reference>
<dbReference type="InterPro" id="IPR006677">
    <property type="entry name" value="tRNA_intron_Endonuc_cat-like"/>
</dbReference>
<evidence type="ECO:0000313" key="7">
    <source>
        <dbReference type="Proteomes" id="UP000078597"/>
    </source>
</evidence>
<dbReference type="Proteomes" id="UP000219813">
    <property type="component" value="Chromosome 14"/>
</dbReference>
<sequence>MKIIYEYKKEYYELLLNEENVDDNVIECIEKNSNKCDYDISPYVEEMNTDLLNFEQFICCKKKRKGRNGKRDGTIKLNDKYDENEEYDEEGGIRSCDITNRKIYLKYKIYFERKNYLVKQGDIYGADYLLYVTKEKYTHSLYAVYFIKKHNVFRDLIRILRLVCTIKKKAVLILQRDTDSSDISNNVVFVKGYIYKELGEKTKQKKAKQTGAK</sequence>
<dbReference type="EMBL" id="LT594635">
    <property type="protein sequence ID" value="SCP03751.1"/>
    <property type="molecule type" value="Genomic_DNA"/>
</dbReference>
<keyword evidence="8" id="KW-1185">Reference proteome</keyword>
<organism evidence="5 7">
    <name type="scientific">Plasmodium malariae</name>
    <dbReference type="NCBI Taxonomy" id="5858"/>
    <lineage>
        <taxon>Eukaryota</taxon>
        <taxon>Sar</taxon>
        <taxon>Alveolata</taxon>
        <taxon>Apicomplexa</taxon>
        <taxon>Aconoidasida</taxon>
        <taxon>Haemosporida</taxon>
        <taxon>Plasmodiidae</taxon>
        <taxon>Plasmodium</taxon>
        <taxon>Plasmodium (Plasmodium)</taxon>
    </lineage>
</organism>
<comment type="similarity">
    <text evidence="1">Belongs to the tRNA-intron endonuclease family.</text>
</comment>
<dbReference type="CDD" id="cd22363">
    <property type="entry name" value="tRNA-intron_lyase_C"/>
    <property type="match status" value="1"/>
</dbReference>
<reference evidence="5" key="1">
    <citation type="submission" date="2016-05" db="EMBL/GenBank/DDBJ databases">
        <authorList>
            <person name="Lavstsen T."/>
            <person name="Jespersen J.S."/>
        </authorList>
    </citation>
    <scope>NUCLEOTIDE SEQUENCE [LARGE SCALE GENOMIC DNA]</scope>
</reference>
<gene>
    <name evidence="6" type="primary">PmUG01_14081200</name>
    <name evidence="5" type="ORF">PMALA_032910</name>
    <name evidence="6" type="ORF">PMUG01_14081200</name>
</gene>
<dbReference type="GO" id="GO:0000213">
    <property type="term" value="F:tRNA-intron lyase activity"/>
    <property type="evidence" value="ECO:0007669"/>
    <property type="project" value="UniProtKB-EC"/>
</dbReference>